<proteinExistence type="inferred from homology"/>
<dbReference type="STRING" id="45351.A7RUC3"/>
<feature type="region of interest" description="Disordered" evidence="13">
    <location>
        <begin position="414"/>
        <end position="464"/>
    </location>
</feature>
<feature type="transmembrane region" description="Helical" evidence="14">
    <location>
        <begin position="334"/>
        <end position="358"/>
    </location>
</feature>
<comment type="catalytic activity">
    <reaction evidence="12">
        <text>[(1-&gt;4)-N-acetyl-beta-D-glucosaminyl](n) + UDP-N-acetyl-alpha-D-glucosamine = [(1-&gt;4)-N-acetyl-beta-D-glucosaminyl](n+1) + UDP + H(+)</text>
        <dbReference type="Rhea" id="RHEA:16637"/>
        <dbReference type="Rhea" id="RHEA-COMP:9593"/>
        <dbReference type="Rhea" id="RHEA-COMP:9595"/>
        <dbReference type="ChEBI" id="CHEBI:15378"/>
        <dbReference type="ChEBI" id="CHEBI:17029"/>
        <dbReference type="ChEBI" id="CHEBI:57705"/>
        <dbReference type="ChEBI" id="CHEBI:58223"/>
        <dbReference type="EC" id="2.4.1.16"/>
    </reaction>
</comment>
<evidence type="ECO:0000256" key="1">
    <source>
        <dbReference type="ARBA" id="ARBA00004651"/>
    </source>
</evidence>
<dbReference type="EMBL" id="DS469539">
    <property type="protein sequence ID" value="EDO44996.1"/>
    <property type="molecule type" value="Genomic_DNA"/>
</dbReference>
<dbReference type="Gene3D" id="3.90.550.10">
    <property type="entry name" value="Spore Coat Polysaccharide Biosynthesis Protein SpsA, Chain A"/>
    <property type="match status" value="1"/>
</dbReference>
<feature type="transmembrane region" description="Helical" evidence="14">
    <location>
        <begin position="564"/>
        <end position="586"/>
    </location>
</feature>
<sequence>MKACVKVKTPYGMQLRWKLPGGMPFTVHLKDNTKVKNKKRWSQVMYMSYVLDHKQKILVRDDQTFILTTDADVNFKHDSMEALIDYMLQDETIGAVCGRTHPMGKGPLVWYQIFDYAIGHWFMKVANHMFGSVLCCPGCFSLYRCQAVRDILPTYSTTVNEAFEFLTKDMGEDRWMCTLMVQAGWRLMYCAAAEDVTYCPMNFDEFYKQRRRWMPSTLANLALLISEWRVTLGNNEHISVPFIIFQLFLLVSTIIGPSTVILVIVGGMVYGVGANENTSVILLSLITLTYGLICLFMSQDFQLKTAKFLTFVFAVIMILVTIGVAAQIANELELMLPAGISTLYLGGLAGIFMVAALMHPTEAYCLINGLWYLLCLPSGYLLLTIYSVVNMTDRSWGNEHDLADFESSRELLAPGERHSTVPSKAACEYPGPRAKRNSAPPDLQPTTSNGNSLSKQSASQESAYVSEDSLKIRHARRQLDRCRTIDLEVDNSDDGAEYDFWDGLREACLKPELAGFDGNTELKDKLEDLRNTTLMVFLISNVLWMIVIMVLVKHSNLKLLGVDFVGLMFLSVYGTIILFQFIAMLAHRLTTLIHLLARA</sequence>
<feature type="transmembrane region" description="Helical" evidence="14">
    <location>
        <begin position="370"/>
        <end position="389"/>
    </location>
</feature>
<evidence type="ECO:0000256" key="4">
    <source>
        <dbReference type="ARBA" id="ARBA00022676"/>
    </source>
</evidence>
<dbReference type="PANTHER" id="PTHR22914:SF41">
    <property type="entry name" value="CHITIN SYNTHASE 7"/>
    <property type="match status" value="1"/>
</dbReference>
<feature type="transmembrane region" description="Helical" evidence="14">
    <location>
        <begin position="278"/>
        <end position="296"/>
    </location>
</feature>
<dbReference type="InterPro" id="IPR029044">
    <property type="entry name" value="Nucleotide-diphossugar_trans"/>
</dbReference>
<name>A7RUC3_NEMVE</name>
<evidence type="ECO:0000256" key="7">
    <source>
        <dbReference type="ARBA" id="ARBA00022989"/>
    </source>
</evidence>
<reference evidence="15 16" key="1">
    <citation type="journal article" date="2007" name="Science">
        <title>Sea anemone genome reveals ancestral eumetazoan gene repertoire and genomic organization.</title>
        <authorList>
            <person name="Putnam N.H."/>
            <person name="Srivastava M."/>
            <person name="Hellsten U."/>
            <person name="Dirks B."/>
            <person name="Chapman J."/>
            <person name="Salamov A."/>
            <person name="Terry A."/>
            <person name="Shapiro H."/>
            <person name="Lindquist E."/>
            <person name="Kapitonov V.V."/>
            <person name="Jurka J."/>
            <person name="Genikhovich G."/>
            <person name="Grigoriev I.V."/>
            <person name="Lucas S.M."/>
            <person name="Steele R.E."/>
            <person name="Finnerty J.R."/>
            <person name="Technau U."/>
            <person name="Martindale M.Q."/>
            <person name="Rokhsar D.S."/>
        </authorList>
    </citation>
    <scope>NUCLEOTIDE SEQUENCE [LARGE SCALE GENOMIC DNA]</scope>
    <source>
        <strain evidence="16">CH2 X CH6</strain>
    </source>
</reference>
<keyword evidence="10" id="KW-0325">Glycoprotein</keyword>
<dbReference type="OMA" id="LISEWRV"/>
<dbReference type="GO" id="GO:0004100">
    <property type="term" value="F:chitin synthase activity"/>
    <property type="evidence" value="ECO:0000318"/>
    <property type="project" value="GO_Central"/>
</dbReference>
<accession>A7RUC3</accession>
<evidence type="ECO:0000256" key="14">
    <source>
        <dbReference type="SAM" id="Phobius"/>
    </source>
</evidence>
<dbReference type="EC" id="2.4.1.16" evidence="2"/>
<evidence type="ECO:0000256" key="11">
    <source>
        <dbReference type="ARBA" id="ARBA00046329"/>
    </source>
</evidence>
<protein>
    <recommendedName>
        <fullName evidence="2">chitin synthase</fullName>
        <ecNumber evidence="2">2.4.1.16</ecNumber>
    </recommendedName>
</protein>
<dbReference type="Proteomes" id="UP000001593">
    <property type="component" value="Unassembled WGS sequence"/>
</dbReference>
<keyword evidence="6 14" id="KW-0812">Transmembrane</keyword>
<dbReference type="eggNOG" id="KOG2571">
    <property type="taxonomic scope" value="Eukaryota"/>
</dbReference>
<dbReference type="PANTHER" id="PTHR22914">
    <property type="entry name" value="CHITIN SYNTHASE"/>
    <property type="match status" value="1"/>
</dbReference>
<evidence type="ECO:0000313" key="16">
    <source>
        <dbReference type="Proteomes" id="UP000001593"/>
    </source>
</evidence>
<keyword evidence="9 14" id="KW-0472">Membrane</keyword>
<evidence type="ECO:0000256" key="9">
    <source>
        <dbReference type="ARBA" id="ARBA00023136"/>
    </source>
</evidence>
<dbReference type="SUPFAM" id="SSF53448">
    <property type="entry name" value="Nucleotide-diphospho-sugar transferases"/>
    <property type="match status" value="1"/>
</dbReference>
<keyword evidence="4" id="KW-0328">Glycosyltransferase</keyword>
<feature type="transmembrane region" description="Helical" evidence="14">
    <location>
        <begin position="308"/>
        <end position="328"/>
    </location>
</feature>
<keyword evidence="7 14" id="KW-1133">Transmembrane helix</keyword>
<feature type="transmembrane region" description="Helical" evidence="14">
    <location>
        <begin position="534"/>
        <end position="552"/>
    </location>
</feature>
<dbReference type="PhylomeDB" id="A7RUC3"/>
<dbReference type="Pfam" id="PF03142">
    <property type="entry name" value="Chitin_synth_2"/>
    <property type="match status" value="1"/>
</dbReference>
<keyword evidence="8" id="KW-0175">Coiled coil</keyword>
<comment type="subcellular location">
    <subcellularLocation>
        <location evidence="1">Cell membrane</location>
        <topology evidence="1">Multi-pass membrane protein</topology>
    </subcellularLocation>
</comment>
<evidence type="ECO:0000256" key="6">
    <source>
        <dbReference type="ARBA" id="ARBA00022692"/>
    </source>
</evidence>
<dbReference type="GO" id="GO:0006031">
    <property type="term" value="P:chitin biosynthetic process"/>
    <property type="evidence" value="ECO:0000318"/>
    <property type="project" value="GO_Central"/>
</dbReference>
<evidence type="ECO:0000313" key="15">
    <source>
        <dbReference type="EMBL" id="EDO44996.1"/>
    </source>
</evidence>
<dbReference type="GO" id="GO:0005886">
    <property type="term" value="C:plasma membrane"/>
    <property type="evidence" value="ECO:0007669"/>
    <property type="project" value="UniProtKB-SubCell"/>
</dbReference>
<evidence type="ECO:0000256" key="2">
    <source>
        <dbReference type="ARBA" id="ARBA00012543"/>
    </source>
</evidence>
<evidence type="ECO:0000256" key="10">
    <source>
        <dbReference type="ARBA" id="ARBA00023180"/>
    </source>
</evidence>
<evidence type="ECO:0000256" key="8">
    <source>
        <dbReference type="ARBA" id="ARBA00023054"/>
    </source>
</evidence>
<dbReference type="FunFam" id="3.90.550.10:FF:000139">
    <property type="entry name" value="Chitin synthase 8"/>
    <property type="match status" value="1"/>
</dbReference>
<feature type="compositionally biased region" description="Polar residues" evidence="13">
    <location>
        <begin position="444"/>
        <end position="463"/>
    </location>
</feature>
<evidence type="ECO:0000256" key="5">
    <source>
        <dbReference type="ARBA" id="ARBA00022679"/>
    </source>
</evidence>
<dbReference type="InterPro" id="IPR004835">
    <property type="entry name" value="Chitin_synth"/>
</dbReference>
<gene>
    <name evidence="15" type="ORF">NEMVEDRAFT_v1g93407</name>
</gene>
<keyword evidence="5" id="KW-0808">Transferase</keyword>
<keyword evidence="3" id="KW-1003">Cell membrane</keyword>
<dbReference type="HOGENOM" id="CLU_409721_0_0_1"/>
<feature type="transmembrane region" description="Helical" evidence="14">
    <location>
        <begin position="247"/>
        <end position="272"/>
    </location>
</feature>
<evidence type="ECO:0000256" key="13">
    <source>
        <dbReference type="SAM" id="MobiDB-lite"/>
    </source>
</evidence>
<comment type="similarity">
    <text evidence="11">Belongs to the chitin synthase family. Class IV subfamily.</text>
</comment>
<evidence type="ECO:0000256" key="3">
    <source>
        <dbReference type="ARBA" id="ARBA00022475"/>
    </source>
</evidence>
<evidence type="ECO:0000256" key="12">
    <source>
        <dbReference type="ARBA" id="ARBA00048014"/>
    </source>
</evidence>
<dbReference type="AlphaFoldDB" id="A7RUC3"/>
<keyword evidence="16" id="KW-1185">Reference proteome</keyword>
<organism evidence="15 16">
    <name type="scientific">Nematostella vectensis</name>
    <name type="common">Starlet sea anemone</name>
    <dbReference type="NCBI Taxonomy" id="45351"/>
    <lineage>
        <taxon>Eukaryota</taxon>
        <taxon>Metazoa</taxon>
        <taxon>Cnidaria</taxon>
        <taxon>Anthozoa</taxon>
        <taxon>Hexacorallia</taxon>
        <taxon>Actiniaria</taxon>
        <taxon>Edwardsiidae</taxon>
        <taxon>Nematostella</taxon>
    </lineage>
</organism>
<feature type="non-terminal residue" evidence="15">
    <location>
        <position position="599"/>
    </location>
</feature>
<dbReference type="InParanoid" id="A7RUC3"/>